<dbReference type="InterPro" id="IPR036259">
    <property type="entry name" value="MFS_trans_sf"/>
</dbReference>
<keyword evidence="5" id="KW-0472">Membrane</keyword>
<evidence type="ECO:0000313" key="7">
    <source>
        <dbReference type="EMBL" id="OLN93194.1"/>
    </source>
</evidence>
<comment type="caution">
    <text evidence="7">The sequence shown here is derived from an EMBL/GenBank/DDBJ whole genome shotgun (WGS) entry which is preliminary data.</text>
</comment>
<evidence type="ECO:0000256" key="6">
    <source>
        <dbReference type="SAM" id="MobiDB-lite"/>
    </source>
</evidence>
<evidence type="ECO:0000256" key="3">
    <source>
        <dbReference type="ARBA" id="ARBA00022692"/>
    </source>
</evidence>
<organism evidence="7 8">
    <name type="scientific">Colletotrichum chlorophyti</name>
    <dbReference type="NCBI Taxonomy" id="708187"/>
    <lineage>
        <taxon>Eukaryota</taxon>
        <taxon>Fungi</taxon>
        <taxon>Dikarya</taxon>
        <taxon>Ascomycota</taxon>
        <taxon>Pezizomycotina</taxon>
        <taxon>Sordariomycetes</taxon>
        <taxon>Hypocreomycetidae</taxon>
        <taxon>Glomerellales</taxon>
        <taxon>Glomerellaceae</taxon>
        <taxon>Colletotrichum</taxon>
    </lineage>
</organism>
<keyword evidence="4" id="KW-1133">Transmembrane helix</keyword>
<dbReference type="GO" id="GO:0022857">
    <property type="term" value="F:transmembrane transporter activity"/>
    <property type="evidence" value="ECO:0007669"/>
    <property type="project" value="TreeGrafter"/>
</dbReference>
<feature type="region of interest" description="Disordered" evidence="6">
    <location>
        <begin position="1"/>
        <end position="59"/>
    </location>
</feature>
<dbReference type="Proteomes" id="UP000186583">
    <property type="component" value="Unassembled WGS sequence"/>
</dbReference>
<evidence type="ECO:0000256" key="4">
    <source>
        <dbReference type="ARBA" id="ARBA00022989"/>
    </source>
</evidence>
<protein>
    <submittedName>
        <fullName evidence="7">Putative HC-toxin efflux carrier TOXA 21</fullName>
    </submittedName>
</protein>
<dbReference type="SUPFAM" id="SSF103473">
    <property type="entry name" value="MFS general substrate transporter"/>
    <property type="match status" value="1"/>
</dbReference>
<sequence>MDFCARRTTRPTASESELESQSGAGACEAPGDAQDKRIGGVGNTGDSSTTREKSGEGEEDHEYITGFKLIAVLGSVTLTAFLMLLDGSIIGTAVPSITSEFHSLDDVGWYVAAYQLARYVRFGVSTAAMKIRVTVSLIINSAALQPLTGKMYTQYSSKVTTLDDMV</sequence>
<dbReference type="AlphaFoldDB" id="A0A1Q8RZJ2"/>
<proteinExistence type="inferred from homology"/>
<comment type="similarity">
    <text evidence="2">Belongs to the major facilitator superfamily. TCR/Tet family.</text>
</comment>
<keyword evidence="3" id="KW-0812">Transmembrane</keyword>
<keyword evidence="8" id="KW-1185">Reference proteome</keyword>
<evidence type="ECO:0000256" key="1">
    <source>
        <dbReference type="ARBA" id="ARBA00004141"/>
    </source>
</evidence>
<feature type="compositionally biased region" description="Polar residues" evidence="6">
    <location>
        <begin position="10"/>
        <end position="23"/>
    </location>
</feature>
<comment type="subcellular location">
    <subcellularLocation>
        <location evidence="1">Membrane</location>
        <topology evidence="1">Multi-pass membrane protein</topology>
    </subcellularLocation>
</comment>
<dbReference type="PANTHER" id="PTHR23501">
    <property type="entry name" value="MAJOR FACILITATOR SUPERFAMILY"/>
    <property type="match status" value="1"/>
</dbReference>
<evidence type="ECO:0000256" key="5">
    <source>
        <dbReference type="ARBA" id="ARBA00023136"/>
    </source>
</evidence>
<dbReference type="GO" id="GO:0005886">
    <property type="term" value="C:plasma membrane"/>
    <property type="evidence" value="ECO:0007669"/>
    <property type="project" value="TreeGrafter"/>
</dbReference>
<reference evidence="7 8" key="1">
    <citation type="submission" date="2016-11" db="EMBL/GenBank/DDBJ databases">
        <title>Draft Genome Assembly of Colletotrichum chlorophyti a pathogen of herbaceous plants.</title>
        <authorList>
            <person name="Gan P."/>
            <person name="Narusaka M."/>
            <person name="Tsushima A."/>
            <person name="Narusaka Y."/>
            <person name="Takano Y."/>
            <person name="Shirasu K."/>
        </authorList>
    </citation>
    <scope>NUCLEOTIDE SEQUENCE [LARGE SCALE GENOMIC DNA]</scope>
    <source>
        <strain evidence="7 8">NTL11</strain>
    </source>
</reference>
<evidence type="ECO:0000256" key="2">
    <source>
        <dbReference type="ARBA" id="ARBA00007520"/>
    </source>
</evidence>
<name>A0A1Q8RZJ2_9PEZI</name>
<dbReference type="OrthoDB" id="5243606at2759"/>
<dbReference type="PANTHER" id="PTHR23501:SF193">
    <property type="entry name" value="MULTIDRUG TRANSPORTER, PUTATIVE (AFU_ORTHOLOGUE AFUA_8G00940)-RELATED"/>
    <property type="match status" value="1"/>
</dbReference>
<gene>
    <name evidence="7" type="ORF">CCHL11_07555</name>
</gene>
<dbReference type="EMBL" id="MPGH01000055">
    <property type="protein sequence ID" value="OLN93194.1"/>
    <property type="molecule type" value="Genomic_DNA"/>
</dbReference>
<evidence type="ECO:0000313" key="8">
    <source>
        <dbReference type="Proteomes" id="UP000186583"/>
    </source>
</evidence>
<accession>A0A1Q8RZJ2</accession>